<evidence type="ECO:0000256" key="5">
    <source>
        <dbReference type="ARBA" id="ARBA00022989"/>
    </source>
</evidence>
<dbReference type="Pfam" id="PF08263">
    <property type="entry name" value="LRRNT_2"/>
    <property type="match status" value="1"/>
</dbReference>
<keyword evidence="2 7" id="KW-0812">Transmembrane</keyword>
<dbReference type="PROSITE" id="PS51450">
    <property type="entry name" value="LRR"/>
    <property type="match status" value="1"/>
</dbReference>
<keyword evidence="3" id="KW-0732">Signal</keyword>
<reference evidence="10" key="1">
    <citation type="submission" date="2025-08" db="UniProtKB">
        <authorList>
            <consortium name="RefSeq"/>
        </authorList>
    </citation>
    <scope>IDENTIFICATION</scope>
    <source>
        <tissue evidence="10">Seedling</tissue>
    </source>
</reference>
<evidence type="ECO:0000256" key="3">
    <source>
        <dbReference type="ARBA" id="ARBA00022729"/>
    </source>
</evidence>
<evidence type="ECO:0000256" key="2">
    <source>
        <dbReference type="ARBA" id="ARBA00022692"/>
    </source>
</evidence>
<evidence type="ECO:0000256" key="1">
    <source>
        <dbReference type="ARBA" id="ARBA00022614"/>
    </source>
</evidence>
<keyword evidence="1" id="KW-0433">Leucine-rich repeat</keyword>
<dbReference type="Pfam" id="PF13855">
    <property type="entry name" value="LRR_8"/>
    <property type="match status" value="2"/>
</dbReference>
<dbReference type="SUPFAM" id="SSF52058">
    <property type="entry name" value="L domain-like"/>
    <property type="match status" value="2"/>
</dbReference>
<dbReference type="RefSeq" id="XP_048337069.1">
    <property type="nucleotide sequence ID" value="XM_048481112.2"/>
</dbReference>
<evidence type="ECO:0000256" key="7">
    <source>
        <dbReference type="SAM" id="Phobius"/>
    </source>
</evidence>
<name>A0ABM3IWW2_ZIZJJ</name>
<evidence type="ECO:0000256" key="6">
    <source>
        <dbReference type="ARBA" id="ARBA00023136"/>
    </source>
</evidence>
<accession>A0ABM3IWW2</accession>
<feature type="transmembrane region" description="Helical" evidence="7">
    <location>
        <begin position="931"/>
        <end position="954"/>
    </location>
</feature>
<dbReference type="InterPro" id="IPR053211">
    <property type="entry name" value="DNA_repair-toleration"/>
</dbReference>
<evidence type="ECO:0000313" key="10">
    <source>
        <dbReference type="RefSeq" id="XP_048337069.1"/>
    </source>
</evidence>
<dbReference type="PRINTS" id="PR00019">
    <property type="entry name" value="LEURICHRPT"/>
</dbReference>
<dbReference type="SUPFAM" id="SSF52047">
    <property type="entry name" value="RNI-like"/>
    <property type="match status" value="1"/>
</dbReference>
<dbReference type="Pfam" id="PF00560">
    <property type="entry name" value="LRR_1"/>
    <property type="match status" value="13"/>
</dbReference>
<evidence type="ECO:0000256" key="4">
    <source>
        <dbReference type="ARBA" id="ARBA00022737"/>
    </source>
</evidence>
<feature type="domain" description="Leucine-rich repeat-containing N-terminal plant-type" evidence="8">
    <location>
        <begin position="7"/>
        <end position="54"/>
    </location>
</feature>
<organism evidence="9 10">
    <name type="scientific">Ziziphus jujuba</name>
    <name type="common">Chinese jujube</name>
    <name type="synonym">Ziziphus sativa</name>
    <dbReference type="NCBI Taxonomy" id="326968"/>
    <lineage>
        <taxon>Eukaryota</taxon>
        <taxon>Viridiplantae</taxon>
        <taxon>Streptophyta</taxon>
        <taxon>Embryophyta</taxon>
        <taxon>Tracheophyta</taxon>
        <taxon>Spermatophyta</taxon>
        <taxon>Magnoliopsida</taxon>
        <taxon>eudicotyledons</taxon>
        <taxon>Gunneridae</taxon>
        <taxon>Pentapetalae</taxon>
        <taxon>rosids</taxon>
        <taxon>fabids</taxon>
        <taxon>Rosales</taxon>
        <taxon>Rhamnaceae</taxon>
        <taxon>Paliureae</taxon>
        <taxon>Ziziphus</taxon>
    </lineage>
</organism>
<keyword evidence="9" id="KW-1185">Reference proteome</keyword>
<dbReference type="InterPro" id="IPR032675">
    <property type="entry name" value="LRR_dom_sf"/>
</dbReference>
<keyword evidence="5 7" id="KW-1133">Transmembrane helix</keyword>
<dbReference type="InterPro" id="IPR013210">
    <property type="entry name" value="LRR_N_plant-typ"/>
</dbReference>
<protein>
    <submittedName>
        <fullName evidence="10">Receptor-like protein 7</fullName>
    </submittedName>
</protein>
<dbReference type="PANTHER" id="PTHR48060">
    <property type="entry name" value="DNA DAMAGE-REPAIR/TOLERATION PROTEIN DRT100"/>
    <property type="match status" value="1"/>
</dbReference>
<sequence>MSFYCLPHQSSILLELKQEFKLDEPDGTFDSGYPKMRDWKAGTDCCFWRGVSCDMATGHVVSLDLSSSLLGGPLHSNSSLFSLLHLQNLNLAYNYFSSSPIPSEFGQLSRLTHLNLSGSWFSGPIPSEILRLTNLISIDLSCYFGAPFPCYEDLGDYYPNIQDPELLRRLAENITSLRKLDLGGLNFSSKVPDSLGNLSSLTHLFLYGCNLHGDFPKAIFRLPNLQSVNLRDNHDVTGSLSEFHSGRNLLSLELSSTNFGGKLPYSIGNLTSVNVLDLRNCKFSGPVPNSLGNLANIIQLHLDSNEFSSEIPSSLGNLTQLIDLVLSNNFFHGSLPISLPYLLDNIDFRNNSFTGPVPFQTFSNLTLLRTLDLSSNLLNGVIPSSLLSSASLHDLFLDDNQFTDLESLSSISTQLECLSLYRNKLEGSIPSSIFKLKNLTSLFLGSNSFSGRVDLGIFSELSELRDLDLSYNALSLTTNVSTNISALPKFRNLVLSSCNITEFPDFLKAQNELETLDLSHNILGGPIPKWFLDMSIMSLNSLSLSHNFISGWQETPAVLPWIVLSYLDLSSNMLQGPLVPPMSTSYFFVSNNNLTGPIDLLFCNISFEVFDASNNHLGGTIPQCFDNLDGYLTVLNLRRNNFQGNIPQFCRTSDRLITLDLSHNQLYGNIPRSLIKCKDLQVLNLGHNQISDTFPFWLQNLQQLRVLILCSNKFQGPICCAHDFVGFMTLKILDLSHNGFFGNLPSDYFRNWTSMILSANASKNPFELEQEPYNVSVSIINKGLEMELVKITLMAFISIDLSNNKFDGEIPSSLWCLRSIVMLNLSSNNFSGHIPSSLGNLIELESLDLSNNELSGKIPQQLTALTFLGYLNFSQNQLVGPIPQGGQVQTFPDSFEGNMGLCGLPLSRKCETPTPSSNDHYNEKSDFISGFGWKAVVIGYGCGLLIGMVAGHVISSRRPDLFFKVFRVRLQRGN</sequence>
<dbReference type="InterPro" id="IPR001611">
    <property type="entry name" value="Leu-rich_rpt"/>
</dbReference>
<evidence type="ECO:0000313" key="9">
    <source>
        <dbReference type="Proteomes" id="UP001652623"/>
    </source>
</evidence>
<gene>
    <name evidence="10" type="primary">LOC107427836</name>
</gene>
<dbReference type="Gene3D" id="3.80.10.10">
    <property type="entry name" value="Ribonuclease Inhibitor"/>
    <property type="match status" value="6"/>
</dbReference>
<dbReference type="SMART" id="SM00369">
    <property type="entry name" value="LRR_TYP"/>
    <property type="match status" value="8"/>
</dbReference>
<proteinExistence type="predicted"/>
<dbReference type="InterPro" id="IPR003591">
    <property type="entry name" value="Leu-rich_rpt_typical-subtyp"/>
</dbReference>
<dbReference type="GeneID" id="107427836"/>
<evidence type="ECO:0000259" key="8">
    <source>
        <dbReference type="Pfam" id="PF08263"/>
    </source>
</evidence>
<dbReference type="Proteomes" id="UP001652623">
    <property type="component" value="Chromosome 9"/>
</dbReference>
<keyword evidence="6 7" id="KW-0472">Membrane</keyword>
<keyword evidence="4" id="KW-0677">Repeat</keyword>
<dbReference type="PANTHER" id="PTHR48060:SF21">
    <property type="entry name" value="L DOMAIN-LIKE PROTEIN"/>
    <property type="match status" value="1"/>
</dbReference>